<dbReference type="RefSeq" id="WP_283077857.1">
    <property type="nucleotide sequence ID" value="NZ_CP121671.1"/>
</dbReference>
<dbReference type="InterPro" id="IPR036779">
    <property type="entry name" value="LysM_dom_sf"/>
</dbReference>
<feature type="domain" description="LysM" evidence="8">
    <location>
        <begin position="51"/>
        <end position="95"/>
    </location>
</feature>
<keyword evidence="4" id="KW-0378">Hydrolase</keyword>
<dbReference type="PROSITE" id="PS51782">
    <property type="entry name" value="LYSM"/>
    <property type="match status" value="2"/>
</dbReference>
<dbReference type="Pfam" id="PF00246">
    <property type="entry name" value="Peptidase_M14"/>
    <property type="match status" value="1"/>
</dbReference>
<dbReference type="PRINTS" id="PR00765">
    <property type="entry name" value="CRBOXYPTASEA"/>
</dbReference>
<evidence type="ECO:0000256" key="7">
    <source>
        <dbReference type="PROSITE-ProRule" id="PRU01379"/>
    </source>
</evidence>
<dbReference type="PANTHER" id="PTHR11705:SF143">
    <property type="entry name" value="SLL0236 PROTEIN"/>
    <property type="match status" value="1"/>
</dbReference>
<reference evidence="10 11" key="1">
    <citation type="submission" date="2023-04" db="EMBL/GenBank/DDBJ databases">
        <title>Genome sequence of Halobacillus naozhouensis KACC 21980.</title>
        <authorList>
            <person name="Kim S."/>
            <person name="Heo J."/>
            <person name="Kwon S.-W."/>
        </authorList>
    </citation>
    <scope>NUCLEOTIDE SEQUENCE [LARGE SCALE GENOMIC DNA]</scope>
    <source>
        <strain evidence="10 11">KCTC 13234</strain>
    </source>
</reference>
<evidence type="ECO:0000259" key="9">
    <source>
        <dbReference type="PROSITE" id="PS52035"/>
    </source>
</evidence>
<evidence type="ECO:0000313" key="11">
    <source>
        <dbReference type="Proteomes" id="UP001221597"/>
    </source>
</evidence>
<dbReference type="Gene3D" id="3.40.630.10">
    <property type="entry name" value="Zn peptidases"/>
    <property type="match status" value="1"/>
</dbReference>
<comment type="cofactor">
    <cofactor evidence="1">
        <name>Zn(2+)</name>
        <dbReference type="ChEBI" id="CHEBI:29105"/>
    </cofactor>
</comment>
<dbReference type="InterPro" id="IPR034274">
    <property type="entry name" value="ENP1_M14_CPD"/>
</dbReference>
<dbReference type="SMART" id="SM00257">
    <property type="entry name" value="LysM"/>
    <property type="match status" value="2"/>
</dbReference>
<dbReference type="Pfam" id="PF01476">
    <property type="entry name" value="LysM"/>
    <property type="match status" value="2"/>
</dbReference>
<evidence type="ECO:0000256" key="5">
    <source>
        <dbReference type="ARBA" id="ARBA00022833"/>
    </source>
</evidence>
<dbReference type="SUPFAM" id="SSF53187">
    <property type="entry name" value="Zn-dependent exopeptidases"/>
    <property type="match status" value="1"/>
</dbReference>
<feature type="domain" description="LysM" evidence="8">
    <location>
        <begin position="1"/>
        <end position="45"/>
    </location>
</feature>
<dbReference type="PROSITE" id="PS52035">
    <property type="entry name" value="PEPTIDASE_M14"/>
    <property type="match status" value="1"/>
</dbReference>
<dbReference type="SUPFAM" id="SSF54106">
    <property type="entry name" value="LysM domain"/>
    <property type="match status" value="2"/>
</dbReference>
<dbReference type="Gene3D" id="3.10.350.10">
    <property type="entry name" value="LysM domain"/>
    <property type="match status" value="2"/>
</dbReference>
<evidence type="ECO:0000259" key="8">
    <source>
        <dbReference type="PROSITE" id="PS51782"/>
    </source>
</evidence>
<evidence type="ECO:0000313" key="10">
    <source>
        <dbReference type="EMBL" id="WFT75894.1"/>
    </source>
</evidence>
<sequence length="395" mass="44631">MQVQVRQGDTLWYYAATFNVPLSLMIDSNPALSPTALPIGKTVQIPGYRSTSYQIKAGDTFYKIAGSNKVSLDHLLLLNPSATSAELQVGQVIQIPTRVTNPVVNGNQNYDFQVLTNHLNQLYELYPFIRRKTIGNSVMGKHLVELQIGRGPKLVHWNGSFHANEWITTAIIMEFLNEYLLSLTNKEPIRGRMTNPLYDKVTLSIVPMVDPDGVNLVLNGPPKGEFGELALRINNGSTDFKGWKANIRGVDLNKQYPAKWELEAARKPKKPSPRDFPGTRPLTEPESIAMAKLAEERSFEKVLAFHTQGEVIYWGYEGLEPSKAEKIVDEFARGSSYEPIRFVDSYTGYKDWFIKEWRRPGFTVELGHGVNPLPLSQFNEIFNKSRGIFLASMYM</sequence>
<feature type="active site" description="Proton donor/acceptor" evidence="7">
    <location>
        <position position="365"/>
    </location>
</feature>
<dbReference type="SMART" id="SM00631">
    <property type="entry name" value="Zn_pept"/>
    <property type="match status" value="1"/>
</dbReference>
<keyword evidence="11" id="KW-1185">Reference proteome</keyword>
<evidence type="ECO:0000256" key="4">
    <source>
        <dbReference type="ARBA" id="ARBA00022801"/>
    </source>
</evidence>
<accession>A0ABY8J384</accession>
<evidence type="ECO:0000256" key="6">
    <source>
        <dbReference type="ARBA" id="ARBA00023049"/>
    </source>
</evidence>
<dbReference type="CDD" id="cd06229">
    <property type="entry name" value="M14_Endopeptidase_I"/>
    <property type="match status" value="1"/>
</dbReference>
<proteinExistence type="inferred from homology"/>
<dbReference type="InterPro" id="IPR018392">
    <property type="entry name" value="LysM"/>
</dbReference>
<gene>
    <name evidence="10" type="ORF">P9989_05790</name>
</gene>
<keyword evidence="5" id="KW-0862">Zinc</keyword>
<organism evidence="10 11">
    <name type="scientific">Halobacillus naozhouensis</name>
    <dbReference type="NCBI Taxonomy" id="554880"/>
    <lineage>
        <taxon>Bacteria</taxon>
        <taxon>Bacillati</taxon>
        <taxon>Bacillota</taxon>
        <taxon>Bacilli</taxon>
        <taxon>Bacillales</taxon>
        <taxon>Bacillaceae</taxon>
        <taxon>Halobacillus</taxon>
    </lineage>
</organism>
<feature type="domain" description="Peptidase M14" evidence="9">
    <location>
        <begin position="108"/>
        <end position="390"/>
    </location>
</feature>
<dbReference type="PANTHER" id="PTHR11705">
    <property type="entry name" value="PROTEASE FAMILY M14 CARBOXYPEPTIDASE A,B"/>
    <property type="match status" value="1"/>
</dbReference>
<dbReference type="EMBL" id="CP121671">
    <property type="protein sequence ID" value="WFT75894.1"/>
    <property type="molecule type" value="Genomic_DNA"/>
</dbReference>
<comment type="similarity">
    <text evidence="2 7">Belongs to the peptidase M14 family.</text>
</comment>
<dbReference type="CDD" id="cd00118">
    <property type="entry name" value="LysM"/>
    <property type="match status" value="2"/>
</dbReference>
<keyword evidence="6" id="KW-0482">Metalloprotease</keyword>
<name>A0ABY8J384_9BACI</name>
<keyword evidence="3" id="KW-0645">Protease</keyword>
<dbReference type="InterPro" id="IPR000834">
    <property type="entry name" value="Peptidase_M14"/>
</dbReference>
<evidence type="ECO:0000256" key="2">
    <source>
        <dbReference type="ARBA" id="ARBA00005988"/>
    </source>
</evidence>
<dbReference type="Proteomes" id="UP001221597">
    <property type="component" value="Chromosome"/>
</dbReference>
<evidence type="ECO:0000256" key="1">
    <source>
        <dbReference type="ARBA" id="ARBA00001947"/>
    </source>
</evidence>
<protein>
    <submittedName>
        <fullName evidence="10">M14 family metallopeptidase</fullName>
    </submittedName>
</protein>
<evidence type="ECO:0000256" key="3">
    <source>
        <dbReference type="ARBA" id="ARBA00022670"/>
    </source>
</evidence>